<feature type="region of interest" description="Disordered" evidence="1">
    <location>
        <begin position="811"/>
        <end position="890"/>
    </location>
</feature>
<keyword evidence="2" id="KW-0472">Membrane</keyword>
<feature type="compositionally biased region" description="Low complexity" evidence="1">
    <location>
        <begin position="545"/>
        <end position="564"/>
    </location>
</feature>
<keyword evidence="4" id="KW-1185">Reference proteome</keyword>
<proteinExistence type="predicted"/>
<evidence type="ECO:0000256" key="2">
    <source>
        <dbReference type="SAM" id="Phobius"/>
    </source>
</evidence>
<protein>
    <submittedName>
        <fullName evidence="3">Uncharacterized protein</fullName>
    </submittedName>
</protein>
<feature type="region of interest" description="Disordered" evidence="1">
    <location>
        <begin position="1964"/>
        <end position="1995"/>
    </location>
</feature>
<feature type="compositionally biased region" description="Low complexity" evidence="1">
    <location>
        <begin position="1093"/>
        <end position="1104"/>
    </location>
</feature>
<feature type="transmembrane region" description="Helical" evidence="2">
    <location>
        <begin position="221"/>
        <end position="242"/>
    </location>
</feature>
<feature type="region of interest" description="Disordered" evidence="1">
    <location>
        <begin position="1567"/>
        <end position="1608"/>
    </location>
</feature>
<evidence type="ECO:0000313" key="3">
    <source>
        <dbReference type="EMBL" id="KAK3316369.1"/>
    </source>
</evidence>
<feature type="region of interest" description="Disordered" evidence="1">
    <location>
        <begin position="1824"/>
        <end position="1843"/>
    </location>
</feature>
<reference evidence="3" key="1">
    <citation type="journal article" date="2023" name="Mol. Phylogenet. Evol.">
        <title>Genome-scale phylogeny and comparative genomics of the fungal order Sordariales.</title>
        <authorList>
            <person name="Hensen N."/>
            <person name="Bonometti L."/>
            <person name="Westerberg I."/>
            <person name="Brannstrom I.O."/>
            <person name="Guillou S."/>
            <person name="Cros-Aarteil S."/>
            <person name="Calhoun S."/>
            <person name="Haridas S."/>
            <person name="Kuo A."/>
            <person name="Mondo S."/>
            <person name="Pangilinan J."/>
            <person name="Riley R."/>
            <person name="LaButti K."/>
            <person name="Andreopoulos B."/>
            <person name="Lipzen A."/>
            <person name="Chen C."/>
            <person name="Yan M."/>
            <person name="Daum C."/>
            <person name="Ng V."/>
            <person name="Clum A."/>
            <person name="Steindorff A."/>
            <person name="Ohm R.A."/>
            <person name="Martin F."/>
            <person name="Silar P."/>
            <person name="Natvig D.O."/>
            <person name="Lalanne C."/>
            <person name="Gautier V."/>
            <person name="Ament-Velasquez S.L."/>
            <person name="Kruys A."/>
            <person name="Hutchinson M.I."/>
            <person name="Powell A.J."/>
            <person name="Barry K."/>
            <person name="Miller A.N."/>
            <person name="Grigoriev I.V."/>
            <person name="Debuchy R."/>
            <person name="Gladieux P."/>
            <person name="Hiltunen Thoren M."/>
            <person name="Johannesson H."/>
        </authorList>
    </citation>
    <scope>NUCLEOTIDE SEQUENCE</scope>
    <source>
        <strain evidence="3">CBS 118394</strain>
    </source>
</reference>
<feature type="compositionally biased region" description="Polar residues" evidence="1">
    <location>
        <begin position="1126"/>
        <end position="1146"/>
    </location>
</feature>
<keyword evidence="2" id="KW-0812">Transmembrane</keyword>
<feature type="compositionally biased region" description="Polar residues" evidence="1">
    <location>
        <begin position="460"/>
        <end position="483"/>
    </location>
</feature>
<keyword evidence="2" id="KW-1133">Transmembrane helix</keyword>
<feature type="region of interest" description="Disordered" evidence="1">
    <location>
        <begin position="925"/>
        <end position="971"/>
    </location>
</feature>
<reference evidence="3" key="2">
    <citation type="submission" date="2023-06" db="EMBL/GenBank/DDBJ databases">
        <authorList>
            <consortium name="Lawrence Berkeley National Laboratory"/>
            <person name="Haridas S."/>
            <person name="Hensen N."/>
            <person name="Bonometti L."/>
            <person name="Westerberg I."/>
            <person name="Brannstrom I.O."/>
            <person name="Guillou S."/>
            <person name="Cros-Aarteil S."/>
            <person name="Calhoun S."/>
            <person name="Kuo A."/>
            <person name="Mondo S."/>
            <person name="Pangilinan J."/>
            <person name="Riley R."/>
            <person name="Labutti K."/>
            <person name="Andreopoulos B."/>
            <person name="Lipzen A."/>
            <person name="Chen C."/>
            <person name="Yanf M."/>
            <person name="Daum C."/>
            <person name="Ng V."/>
            <person name="Clum A."/>
            <person name="Steindorff A."/>
            <person name="Ohm R."/>
            <person name="Martin F."/>
            <person name="Silar P."/>
            <person name="Natvig D."/>
            <person name="Lalanne C."/>
            <person name="Gautier V."/>
            <person name="Ament-Velasquez S.L."/>
            <person name="Kruys A."/>
            <person name="Hutchinson M.I."/>
            <person name="Powell A.J."/>
            <person name="Barry K."/>
            <person name="Miller A.N."/>
            <person name="Grigoriev I.V."/>
            <person name="Debuchy R."/>
            <person name="Gladieux P."/>
            <person name="Thoren M.H."/>
            <person name="Johannesson H."/>
        </authorList>
    </citation>
    <scope>NUCLEOTIDE SEQUENCE</scope>
    <source>
        <strain evidence="3">CBS 118394</strain>
    </source>
</reference>
<feature type="region of interest" description="Disordered" evidence="1">
    <location>
        <begin position="460"/>
        <end position="613"/>
    </location>
</feature>
<sequence>MAIVGATPAVIAAFTFGILTNAASAALFLYCRGHGSAIFRDGQRLVLIIFLLSAALWAQIAFISVLLDVSTTSMPCQVATIFATIFDQLARFSIEQYMLWAMNTGSQVSAIQLIPQLLVLGRLIAGGVFVGFTRAQTDTFCVATSSVVPIAIVVIALDVVILLLLGVRAMTSGLVANMKKGPDSGRSKGLMFVMLGFAIWTATSVTMLLGMKTIDLAARTAVPASGLIVMIIIVTACVDTLITPRGIIGSRPPEAPSPRRMNISRDISSSDSEYPPTRFEDLKDATIRSSTTFVNPREVPRFKDETDVGLPTIARPITGISGMGGLPVQGELFPPPRAATVTPVVAVAGSGVARKVSTSSHKKGMFGGFGRSASSAGASGGKLVIGNPILQDNDAQNPLNKITVINLEEAAQAEKERRARLQRTSGLVANRPAPQPPSATPEEALKRAVSVKRKELASVYSQSSNFPVSLQPKSTAVSTSAQLSPAADEVRRRSPRQLEVPMMLEQQPALTSATGFPRPGSLHPQEANHALTTPPTQTTPPALPVQPAQSAQPTQPNQPAQPMPSLAIRPSRRLPSPKTTPPPEPTKTPLQRRPTIGLPSNPKARGLKVDQQASAQQQQTVLFMNNIVYNNPEAVQDIIKGASDRVKAPPAQDIAGSRRSVVNRPRPIPRKAADPQPSPSPSHRRSKSGGSFSRKSILTSTPGSPTQLPPLPDLPRSAGAAIRPQPNDTKSMTFDEKMTLLFPSPPSGNAVKRRSSVPDLPPIPISYLDTSMNSPSEPDDHRVSKRTTRTSVRTDSVFDVDEITEKMPCQHSPNVAEDVGNSWLPGIADERDDGKMRASQRSGRSTETGGKRASSPVIPAVPIRSSAWTESSDGRTHDDATTNWGSVHSPELAVGIPMPARNFTQPTTIQQTVGRPGFGAAKRMVSAPGAVERTKKATDSGKKPDPQESWLLEGETTSKPKPERASQWHHRVGDECPTFSARKEKTRSRKMPPPTPLLLNGFASNKKTLYVQAEPSPVESPEHVLQQIQAQLKKFEEPAARDSPNGPMQRLALLENLEKEMGLQEDHWQEMKHDLGRDSLSSIQTTSPGGRTSLSESVAAASVHVSRESSVKSTLAERRASRRAQMRTSGNFSRRTSTQSNDNAQLNNWQKRLTEAQMEYMDTAADMLRNRKSNLLAMPVSMAQLGSPTPPESDQSDDDMFDQSIAAVMNRRVQITSLWTPAPEKQCSPTKLLWKHVAKAAPEPEVKPPSLSVRPAPRKELAPLKINSRQLWRKPHGGIQRAEGGLWRPVWAHPAPPVDPALLSQGSSDSQSQKAPRPLTQRPPRRNKRMTLLPDILESPQPLPDKRGTLGIFQFPWGERSDTASIAPARPTMLMAMPGTMASGGPSMAIESRSKQLEAAEYSSSFFDDYDDDEENEERNSDDEEGDDSDDGFDETTLWEIASLLKSDNVPSKNSMFPPAHPAVSSSVISDYIDELPSDDEEQSSREQSIMIGLAEESREHFFKQSPPVAVESSTLWTIEDEPSHEHETKALQSKPSMIPRRVQEKAEPHATQQTVKPSQIPRFTGEVKKSTKSPKPVSVGLWQHPPARSEESSEQGMYSVSSNRSVYRTTTKKPAAVNMDRKPRAATLKPLDRLTSTSLWTVESVPKKHQIHWTGPKAHAVTKAIKAKTTKKLLRPVATAADWNAALNEAILVSYPFSTTARQIMTGPSAKKTITPSFDSATCHPVFAASSLVTKSEWFHPAATGYTFDVAIVNPIFFGSLAITCPLEAVHPAMSAYAAKKLRRQRSQRSGVRSSWRDRDRTPSRSDTQRMKRKEEIRAQIRALEQQQQQQQPISPSDDGQQQRFVDYDNEQDTMIQAQIEALEQERIFVQQAAQEEYKRRTSQGAMMFAEFQTQEPEPVVPALPRVGSIEDLQKHISKQVRQSLLLTTNTNVNNTSASSASPMTREEGLLWSPISSLATAFSSSSSPSKGTWSPTRVTIPAGAGGVAPQEDREAAARRERGRKQILKKARRNEIMAQITAIEAGVDIRAEHRAQGMWSKGGWENASLPRERDWLHEGKHRRGASRVELRY</sequence>
<name>A0AAE0M3B3_9PEZI</name>
<evidence type="ECO:0000256" key="1">
    <source>
        <dbReference type="SAM" id="MobiDB-lite"/>
    </source>
</evidence>
<feature type="region of interest" description="Disordered" evidence="1">
    <location>
        <begin position="415"/>
        <end position="444"/>
    </location>
</feature>
<organism evidence="3 4">
    <name type="scientific">Apodospora peruviana</name>
    <dbReference type="NCBI Taxonomy" id="516989"/>
    <lineage>
        <taxon>Eukaryota</taxon>
        <taxon>Fungi</taxon>
        <taxon>Dikarya</taxon>
        <taxon>Ascomycota</taxon>
        <taxon>Pezizomycotina</taxon>
        <taxon>Sordariomycetes</taxon>
        <taxon>Sordariomycetidae</taxon>
        <taxon>Sordariales</taxon>
        <taxon>Lasiosphaeriaceae</taxon>
        <taxon>Apodospora</taxon>
    </lineage>
</organism>
<accession>A0AAE0M3B3</accession>
<feature type="transmembrane region" description="Helical" evidence="2">
    <location>
        <begin position="6"/>
        <end position="33"/>
    </location>
</feature>
<dbReference type="EMBL" id="JAUEDM010000005">
    <property type="protein sequence ID" value="KAK3316369.1"/>
    <property type="molecule type" value="Genomic_DNA"/>
</dbReference>
<feature type="region of interest" description="Disordered" evidence="1">
    <location>
        <begin position="1782"/>
        <end position="1816"/>
    </location>
</feature>
<feature type="transmembrane region" description="Helical" evidence="2">
    <location>
        <begin position="45"/>
        <end position="67"/>
    </location>
</feature>
<feature type="compositionally biased region" description="Low complexity" evidence="1">
    <location>
        <begin position="1827"/>
        <end position="1843"/>
    </location>
</feature>
<feature type="transmembrane region" description="Helical" evidence="2">
    <location>
        <begin position="113"/>
        <end position="135"/>
    </location>
</feature>
<feature type="compositionally biased region" description="Basic and acidic residues" evidence="1">
    <location>
        <begin position="1105"/>
        <end position="1119"/>
    </location>
</feature>
<feature type="compositionally biased region" description="Basic and acidic residues" evidence="1">
    <location>
        <begin position="956"/>
        <end position="971"/>
    </location>
</feature>
<feature type="compositionally biased region" description="Low complexity" evidence="1">
    <location>
        <begin position="1964"/>
        <end position="1977"/>
    </location>
</feature>
<gene>
    <name evidence="3" type="ORF">B0H66DRAFT_292956</name>
</gene>
<feature type="transmembrane region" description="Helical" evidence="2">
    <location>
        <begin position="147"/>
        <end position="170"/>
    </location>
</feature>
<feature type="region of interest" description="Disordered" evidence="1">
    <location>
        <begin position="646"/>
        <end position="790"/>
    </location>
</feature>
<feature type="compositionally biased region" description="Basic and acidic residues" evidence="1">
    <location>
        <begin position="932"/>
        <end position="946"/>
    </location>
</feature>
<feature type="region of interest" description="Disordered" evidence="1">
    <location>
        <begin position="981"/>
        <end position="1000"/>
    </location>
</feature>
<feature type="compositionally biased region" description="Low complexity" evidence="1">
    <location>
        <begin position="1304"/>
        <end position="1313"/>
    </location>
</feature>
<feature type="region of interest" description="Disordered" evidence="1">
    <location>
        <begin position="249"/>
        <end position="278"/>
    </location>
</feature>
<feature type="compositionally biased region" description="Polar residues" evidence="1">
    <location>
        <begin position="839"/>
        <end position="848"/>
    </location>
</feature>
<feature type="compositionally biased region" description="Polar residues" evidence="1">
    <location>
        <begin position="1595"/>
        <end position="1608"/>
    </location>
</feature>
<evidence type="ECO:0000313" key="4">
    <source>
        <dbReference type="Proteomes" id="UP001283341"/>
    </source>
</evidence>
<dbReference type="Proteomes" id="UP001283341">
    <property type="component" value="Unassembled WGS sequence"/>
</dbReference>
<feature type="region of interest" description="Disordered" evidence="1">
    <location>
        <begin position="1405"/>
        <end position="1434"/>
    </location>
</feature>
<feature type="compositionally biased region" description="Acidic residues" evidence="1">
    <location>
        <begin position="1408"/>
        <end position="1434"/>
    </location>
</feature>
<feature type="compositionally biased region" description="Basic and acidic residues" evidence="1">
    <location>
        <begin position="1796"/>
        <end position="1816"/>
    </location>
</feature>
<feature type="transmembrane region" description="Helical" evidence="2">
    <location>
        <begin position="190"/>
        <end position="209"/>
    </location>
</feature>
<feature type="compositionally biased region" description="Polar residues" evidence="1">
    <location>
        <begin position="1079"/>
        <end position="1092"/>
    </location>
</feature>
<feature type="region of interest" description="Disordered" evidence="1">
    <location>
        <begin position="1297"/>
        <end position="1347"/>
    </location>
</feature>
<feature type="compositionally biased region" description="Polar residues" evidence="1">
    <location>
        <begin position="697"/>
        <end position="706"/>
    </location>
</feature>
<comment type="caution">
    <text evidence="3">The sequence shown here is derived from an EMBL/GenBank/DDBJ whole genome shotgun (WGS) entry which is preliminary data.</text>
</comment>
<feature type="region of interest" description="Disordered" evidence="1">
    <location>
        <begin position="1079"/>
        <end position="1146"/>
    </location>
</feature>